<evidence type="ECO:0000256" key="1">
    <source>
        <dbReference type="ARBA" id="ARBA00006817"/>
    </source>
</evidence>
<dbReference type="EMBL" id="JBHUFV010000005">
    <property type="protein sequence ID" value="MFD1930681.1"/>
    <property type="molecule type" value="Genomic_DNA"/>
</dbReference>
<dbReference type="SUPFAM" id="SSF55961">
    <property type="entry name" value="Bet v1-like"/>
    <property type="match status" value="2"/>
</dbReference>
<dbReference type="Proteomes" id="UP001597368">
    <property type="component" value="Unassembled WGS sequence"/>
</dbReference>
<dbReference type="CDD" id="cd07814">
    <property type="entry name" value="SRPBCC_CalC_Aha1-like"/>
    <property type="match status" value="2"/>
</dbReference>
<feature type="domain" description="Activator of Hsp90 ATPase homologue 1/2-like C-terminal" evidence="2">
    <location>
        <begin position="176"/>
        <end position="301"/>
    </location>
</feature>
<proteinExistence type="inferred from homology"/>
<sequence>MEHPKENPEAFLRLTRTVDGPADAVYAAFTDAALLRRWFAPRDHEVAEAEADARVGGRHRTVVEGPDPDPHVLTGEYRELVPGERIVMTWAYDGPDRAVDRSESLVTVELRAAGPRSTKVILRHERLDTPRSSERLRAGWAECLDKLASLLAAPAPVCPPDLSSRPFDLAVERTMAAPPDVLFRAWTEQFDRWFAAQGTVLMRAEVNAPFFFETVHRPEGAAEARRHPHYGRFLRLERDRLVQLTWVTGAGGTRGEETVVTVELTPGHGGTLLRLTHAGFPDADARDGHEQAWPEALAHLDRQTAKD</sequence>
<dbReference type="InterPro" id="IPR013538">
    <property type="entry name" value="ASHA1/2-like_C"/>
</dbReference>
<comment type="caution">
    <text evidence="3">The sequence shown here is derived from an EMBL/GenBank/DDBJ whole genome shotgun (WGS) entry which is preliminary data.</text>
</comment>
<feature type="domain" description="Activator of Hsp90 ATPase homologue 1/2-like C-terminal" evidence="2">
    <location>
        <begin position="21"/>
        <end position="151"/>
    </location>
</feature>
<evidence type="ECO:0000313" key="3">
    <source>
        <dbReference type="EMBL" id="MFD1930681.1"/>
    </source>
</evidence>
<reference evidence="4" key="1">
    <citation type="journal article" date="2019" name="Int. J. Syst. Evol. Microbiol.">
        <title>The Global Catalogue of Microorganisms (GCM) 10K type strain sequencing project: providing services to taxonomists for standard genome sequencing and annotation.</title>
        <authorList>
            <consortium name="The Broad Institute Genomics Platform"/>
            <consortium name="The Broad Institute Genome Sequencing Center for Infectious Disease"/>
            <person name="Wu L."/>
            <person name="Ma J."/>
        </authorList>
    </citation>
    <scope>NUCLEOTIDE SEQUENCE [LARGE SCALE GENOMIC DNA]</scope>
    <source>
        <strain evidence="4">ICMP 6774ER</strain>
    </source>
</reference>
<dbReference type="Pfam" id="PF08327">
    <property type="entry name" value="AHSA1"/>
    <property type="match status" value="2"/>
</dbReference>
<comment type="similarity">
    <text evidence="1">Belongs to the AHA1 family.</text>
</comment>
<protein>
    <submittedName>
        <fullName evidence="3">SRPBCC domain-containing protein</fullName>
    </submittedName>
</protein>
<organism evidence="3 4">
    <name type="scientific">Nonomuraea mangrovi</name>
    <dbReference type="NCBI Taxonomy" id="2316207"/>
    <lineage>
        <taxon>Bacteria</taxon>
        <taxon>Bacillati</taxon>
        <taxon>Actinomycetota</taxon>
        <taxon>Actinomycetes</taxon>
        <taxon>Streptosporangiales</taxon>
        <taxon>Streptosporangiaceae</taxon>
        <taxon>Nonomuraea</taxon>
    </lineage>
</organism>
<name>A0ABW4SNL0_9ACTN</name>
<accession>A0ABW4SNL0</accession>
<gene>
    <name evidence="3" type="ORF">ACFSKW_04225</name>
</gene>
<evidence type="ECO:0000313" key="4">
    <source>
        <dbReference type="Proteomes" id="UP001597368"/>
    </source>
</evidence>
<keyword evidence="4" id="KW-1185">Reference proteome</keyword>
<evidence type="ECO:0000259" key="2">
    <source>
        <dbReference type="Pfam" id="PF08327"/>
    </source>
</evidence>
<dbReference type="Gene3D" id="3.30.530.20">
    <property type="match status" value="2"/>
</dbReference>
<dbReference type="RefSeq" id="WP_379569729.1">
    <property type="nucleotide sequence ID" value="NZ_JBHUFV010000005.1"/>
</dbReference>
<dbReference type="InterPro" id="IPR023393">
    <property type="entry name" value="START-like_dom_sf"/>
</dbReference>